<evidence type="ECO:0000313" key="1">
    <source>
        <dbReference type="EMBL" id="AOO82724.1"/>
    </source>
</evidence>
<name>A0A1D7U5V8_9HYPH</name>
<dbReference type="Proteomes" id="UP000094969">
    <property type="component" value="Chromosome"/>
</dbReference>
<gene>
    <name evidence="1" type="ORF">BHK69_21810</name>
</gene>
<dbReference type="KEGG" id="bvv:BHK69_21810"/>
<evidence type="ECO:0000313" key="2">
    <source>
        <dbReference type="Proteomes" id="UP000094969"/>
    </source>
</evidence>
<dbReference type="EMBL" id="CP017147">
    <property type="protein sequence ID" value="AOO82724.1"/>
    <property type="molecule type" value="Genomic_DNA"/>
</dbReference>
<accession>A0A1D7U5V8</accession>
<sequence length="66" mass="7846">MIGLIEEWWGQWLDDDREDHLRRLHDMVARLMAANGWEEAGFRPVRSGRFITEAMTFRRAGMGRLQ</sequence>
<reference evidence="1 2" key="1">
    <citation type="journal article" date="2015" name="Antonie Van Leeuwenhoek">
        <title>Bosea vaviloviae sp. nov., a new species of slow-growing rhizobia isolated from nodules of the relict species Vavilovia formosa (Stev.) Fed.</title>
        <authorList>
            <person name="Safronova V.I."/>
            <person name="Kuznetsova I.G."/>
            <person name="Sazanova A.L."/>
            <person name="Kimeklis A.K."/>
            <person name="Belimov A.A."/>
            <person name="Andronov E.E."/>
            <person name="Pinaev A.G."/>
            <person name="Chizhevskaya E.P."/>
            <person name="Pukhaev A.R."/>
            <person name="Popov K.P."/>
            <person name="Willems A."/>
            <person name="Tikhonovich I.A."/>
        </authorList>
    </citation>
    <scope>NUCLEOTIDE SEQUENCE [LARGE SCALE GENOMIC DNA]</scope>
    <source>
        <strain evidence="1 2">Vaf18</strain>
    </source>
</reference>
<dbReference type="AlphaFoldDB" id="A0A1D7U5V8"/>
<protein>
    <submittedName>
        <fullName evidence="1">Uncharacterized protein</fullName>
    </submittedName>
</protein>
<proteinExistence type="predicted"/>
<organism evidence="1 2">
    <name type="scientific">Bosea vaviloviae</name>
    <dbReference type="NCBI Taxonomy" id="1526658"/>
    <lineage>
        <taxon>Bacteria</taxon>
        <taxon>Pseudomonadati</taxon>
        <taxon>Pseudomonadota</taxon>
        <taxon>Alphaproteobacteria</taxon>
        <taxon>Hyphomicrobiales</taxon>
        <taxon>Boseaceae</taxon>
        <taxon>Bosea</taxon>
    </lineage>
</organism>
<keyword evidence="2" id="KW-1185">Reference proteome</keyword>